<dbReference type="InterPro" id="IPR027469">
    <property type="entry name" value="Cation_efflux_TMD_sf"/>
</dbReference>
<gene>
    <name evidence="11" type="ORF">PREVCOP_06578</name>
</gene>
<dbReference type="InterPro" id="IPR050291">
    <property type="entry name" value="CDF_Transporter"/>
</dbReference>
<evidence type="ECO:0000256" key="5">
    <source>
        <dbReference type="ARBA" id="ARBA00022989"/>
    </source>
</evidence>
<feature type="transmembrane region" description="Helical" evidence="8">
    <location>
        <begin position="31"/>
        <end position="52"/>
    </location>
</feature>
<evidence type="ECO:0000313" key="11">
    <source>
        <dbReference type="EMBL" id="EFB34012.1"/>
    </source>
</evidence>
<evidence type="ECO:0000259" key="9">
    <source>
        <dbReference type="Pfam" id="PF01545"/>
    </source>
</evidence>
<keyword evidence="3" id="KW-0813">Transport</keyword>
<keyword evidence="6 8" id="KW-0472">Membrane</keyword>
<dbReference type="InterPro" id="IPR027470">
    <property type="entry name" value="Cation_efflux_CTD"/>
</dbReference>
<feature type="transmembrane region" description="Helical" evidence="8">
    <location>
        <begin position="58"/>
        <end position="82"/>
    </location>
</feature>
<dbReference type="EMBL" id="ACBX02000049">
    <property type="protein sequence ID" value="EFB34012.1"/>
    <property type="molecule type" value="Genomic_DNA"/>
</dbReference>
<dbReference type="STRING" id="537011.PREVCOP_06578"/>
<evidence type="ECO:0000256" key="4">
    <source>
        <dbReference type="ARBA" id="ARBA00022692"/>
    </source>
</evidence>
<dbReference type="InterPro" id="IPR058533">
    <property type="entry name" value="Cation_efflux_TM"/>
</dbReference>
<dbReference type="Gene3D" id="1.20.1510.10">
    <property type="entry name" value="Cation efflux protein transmembrane domain"/>
    <property type="match status" value="1"/>
</dbReference>
<dbReference type="GO" id="GO:0008324">
    <property type="term" value="F:monoatomic cation transmembrane transporter activity"/>
    <property type="evidence" value="ECO:0007669"/>
    <property type="project" value="InterPro"/>
</dbReference>
<dbReference type="SUPFAM" id="SSF160240">
    <property type="entry name" value="Cation efflux protein cytoplasmic domain-like"/>
    <property type="match status" value="1"/>
</dbReference>
<evidence type="ECO:0000256" key="8">
    <source>
        <dbReference type="SAM" id="Phobius"/>
    </source>
</evidence>
<evidence type="ECO:0000256" key="6">
    <source>
        <dbReference type="ARBA" id="ARBA00023136"/>
    </source>
</evidence>
<dbReference type="RefSeq" id="WP_006849245.1">
    <property type="nucleotide sequence ID" value="NZ_CP085932.1"/>
</dbReference>
<name>D1PH58_9BACT</name>
<feature type="transmembrane region" description="Helical" evidence="8">
    <location>
        <begin position="184"/>
        <end position="201"/>
    </location>
</feature>
<feature type="domain" description="Cation efflux protein cytoplasmic" evidence="10">
    <location>
        <begin position="239"/>
        <end position="316"/>
    </location>
</feature>
<dbReference type="GeneID" id="69847846"/>
<proteinExistence type="inferred from homology"/>
<evidence type="ECO:0000256" key="2">
    <source>
        <dbReference type="ARBA" id="ARBA00008114"/>
    </source>
</evidence>
<dbReference type="PaxDb" id="537011-PREVCOP_06578"/>
<feature type="transmembrane region" description="Helical" evidence="8">
    <location>
        <begin position="103"/>
        <end position="124"/>
    </location>
</feature>
<protein>
    <submittedName>
        <fullName evidence="11">Cation diffusion facilitator family transporter</fullName>
    </submittedName>
</protein>
<comment type="subcellular location">
    <subcellularLocation>
        <location evidence="1">Membrane</location>
        <topology evidence="1">Multi-pass membrane protein</topology>
    </subcellularLocation>
</comment>
<feature type="transmembrane region" description="Helical" evidence="8">
    <location>
        <begin position="207"/>
        <end position="227"/>
    </location>
</feature>
<comment type="similarity">
    <text evidence="2">Belongs to the cation diffusion facilitator (CDF) transporter (TC 2.A.4) family.</text>
</comment>
<evidence type="ECO:0000256" key="3">
    <source>
        <dbReference type="ARBA" id="ARBA00022448"/>
    </source>
</evidence>
<dbReference type="FunFam" id="1.20.1510.10:FF:000006">
    <property type="entry name" value="Divalent cation efflux transporter"/>
    <property type="match status" value="1"/>
</dbReference>
<comment type="caution">
    <text evidence="11">The sequence shown here is derived from an EMBL/GenBank/DDBJ whole genome shotgun (WGS) entry which is preliminary data.</text>
</comment>
<evidence type="ECO:0000256" key="1">
    <source>
        <dbReference type="ARBA" id="ARBA00004141"/>
    </source>
</evidence>
<dbReference type="Pfam" id="PF01545">
    <property type="entry name" value="Cation_efflux"/>
    <property type="match status" value="1"/>
</dbReference>
<dbReference type="PANTHER" id="PTHR43840:SF15">
    <property type="entry name" value="MITOCHONDRIAL METAL TRANSPORTER 1-RELATED"/>
    <property type="match status" value="1"/>
</dbReference>
<evidence type="ECO:0000313" key="12">
    <source>
        <dbReference type="Proteomes" id="UP000004477"/>
    </source>
</evidence>
<evidence type="ECO:0000256" key="7">
    <source>
        <dbReference type="SAM" id="MobiDB-lite"/>
    </source>
</evidence>
<dbReference type="Gene3D" id="3.30.70.1350">
    <property type="entry name" value="Cation efflux protein, cytoplasmic domain"/>
    <property type="match status" value="1"/>
</dbReference>
<reference evidence="11" key="1">
    <citation type="submission" date="2009-11" db="EMBL/GenBank/DDBJ databases">
        <authorList>
            <person name="Weinstock G."/>
            <person name="Sodergren E."/>
            <person name="Clifton S."/>
            <person name="Fulton L."/>
            <person name="Fulton B."/>
            <person name="Courtney L."/>
            <person name="Fronick C."/>
            <person name="Harrison M."/>
            <person name="Strong C."/>
            <person name="Farmer C."/>
            <person name="Delahaunty K."/>
            <person name="Markovic C."/>
            <person name="Hall O."/>
            <person name="Minx P."/>
            <person name="Tomlinson C."/>
            <person name="Mitreva M."/>
            <person name="Nelson J."/>
            <person name="Hou S."/>
            <person name="Wollam A."/>
            <person name="Pepin K.H."/>
            <person name="Johnson M."/>
            <person name="Bhonagiri V."/>
            <person name="Nash W.E."/>
            <person name="Warren W."/>
            <person name="Chinwalla A."/>
            <person name="Mardis E.R."/>
            <person name="Wilson R.K."/>
        </authorList>
    </citation>
    <scope>NUCLEOTIDE SEQUENCE [LARGE SCALE GENOMIC DNA]</scope>
    <source>
        <strain evidence="11">DSM 18205</strain>
    </source>
</reference>
<dbReference type="Pfam" id="PF16916">
    <property type="entry name" value="ZT_dimer"/>
    <property type="match status" value="1"/>
</dbReference>
<accession>D1PH58</accession>
<dbReference type="HOGENOM" id="CLU_013430_3_6_10"/>
<dbReference type="AlphaFoldDB" id="D1PH58"/>
<dbReference type="SUPFAM" id="SSF161111">
    <property type="entry name" value="Cation efflux protein transmembrane domain-like"/>
    <property type="match status" value="1"/>
</dbReference>
<keyword evidence="5 8" id="KW-1133">Transmembrane helix</keyword>
<keyword evidence="12" id="KW-1185">Reference proteome</keyword>
<sequence length="327" mass="35852">MDKNERINNEQEMPTETKKNHSADADRVKEVYKVTIAGSIINVVLLVLKFAAGLLGHSAAMIADAIHSLTDFATDVVVLVFVKLSNKPKDKDHDYGHGKYETLATAIIGISLFVVGVMICYSGVTKTYRAICGETLQQPGIVALIAAIVSIVMKEWAYQFTVKAGKKYHSEAVVANAWHHRSDALSSLGTMFGIGGAIILGEKWAVLDPLAAIIVSAFIIKAAWGLVMQSVKELTDASLPETEEDEILKIANEEEGVGEIHNLRTRRIGNKIAIEMHVRMPGSLSLYEAHEHATHIETKLKQHFGTDTHVGIHLEPIKVNGKYQKPE</sequence>
<dbReference type="Proteomes" id="UP000004477">
    <property type="component" value="Unassembled WGS sequence"/>
</dbReference>
<keyword evidence="4 8" id="KW-0812">Transmembrane</keyword>
<feature type="transmembrane region" description="Helical" evidence="8">
    <location>
        <begin position="136"/>
        <end position="153"/>
    </location>
</feature>
<dbReference type="InterPro" id="IPR002524">
    <property type="entry name" value="Cation_efflux"/>
</dbReference>
<feature type="domain" description="Cation efflux protein transmembrane" evidence="9">
    <location>
        <begin position="36"/>
        <end position="234"/>
    </location>
</feature>
<dbReference type="GO" id="GO:0016020">
    <property type="term" value="C:membrane"/>
    <property type="evidence" value="ECO:0007669"/>
    <property type="project" value="UniProtKB-SubCell"/>
</dbReference>
<dbReference type="InterPro" id="IPR036837">
    <property type="entry name" value="Cation_efflux_CTD_sf"/>
</dbReference>
<organism evidence="11 12">
    <name type="scientific">Segatella copri DSM 18205</name>
    <dbReference type="NCBI Taxonomy" id="537011"/>
    <lineage>
        <taxon>Bacteria</taxon>
        <taxon>Pseudomonadati</taxon>
        <taxon>Bacteroidota</taxon>
        <taxon>Bacteroidia</taxon>
        <taxon>Bacteroidales</taxon>
        <taxon>Prevotellaceae</taxon>
        <taxon>Segatella</taxon>
    </lineage>
</organism>
<evidence type="ECO:0000259" key="10">
    <source>
        <dbReference type="Pfam" id="PF16916"/>
    </source>
</evidence>
<feature type="region of interest" description="Disordered" evidence="7">
    <location>
        <begin position="1"/>
        <end position="22"/>
    </location>
</feature>
<dbReference type="PANTHER" id="PTHR43840">
    <property type="entry name" value="MITOCHONDRIAL METAL TRANSPORTER 1-RELATED"/>
    <property type="match status" value="1"/>
</dbReference>
<dbReference type="NCBIfam" id="TIGR01297">
    <property type="entry name" value="CDF"/>
    <property type="match status" value="1"/>
</dbReference>